<dbReference type="InterPro" id="IPR006813">
    <property type="entry name" value="Glyco_trans_17"/>
</dbReference>
<keyword evidence="3" id="KW-1185">Reference proteome</keyword>
<name>A0AAV9BYC1_ACOCL</name>
<keyword evidence="1" id="KW-1133">Transmembrane helix</keyword>
<proteinExistence type="predicted"/>
<dbReference type="PANTHER" id="PTHR12224:SF25">
    <property type="entry name" value="BETA-1,4-N-ACETYLGLUCOSAMINYLTRANSFERASE FAMILY PROTEIN"/>
    <property type="match status" value="1"/>
</dbReference>
<dbReference type="PANTHER" id="PTHR12224">
    <property type="entry name" value="BETA-1,4-MANNOSYL-GLYCOPROTEIN BETA-1,4-N-ACETYLGLUCOSAMINYL-TRANSFERASE"/>
    <property type="match status" value="1"/>
</dbReference>
<dbReference type="GO" id="GO:0016020">
    <property type="term" value="C:membrane"/>
    <property type="evidence" value="ECO:0007669"/>
    <property type="project" value="InterPro"/>
</dbReference>
<sequence length="319" mass="37312">MGVRRSPDPSSPQRRKAPLRSIALFVLVFPTFVLLTLLHHARDITYLLRPIWDTPPRPFRALPHYHARNLSLARLCALHGFGSPLATPRRVFDAVLFNNEIDLLELRWRELLPHVTAFLLVESNSTFTSRPKPLFFAENQKDSNLPPQKSSMVPSAHTVRLLRWCDEIPPLMHLQFRDYLYSFEFPVDFSSWRASAHVFGPTTRYHHSRQSDLILADAGWHCSFCFRYIEDFVFKMTAYSHADRVRWREYLDHERIQRIICNGEDLFDMLPEEYSFKDIIKKMGPIPRSASAVYLPSFLIENAERFKFLLPGGCLRQPK</sequence>
<keyword evidence="1" id="KW-0472">Membrane</keyword>
<evidence type="ECO:0000313" key="3">
    <source>
        <dbReference type="Proteomes" id="UP001180020"/>
    </source>
</evidence>
<gene>
    <name evidence="2" type="ORF">QJS10_CPB22g00211</name>
</gene>
<reference evidence="2" key="1">
    <citation type="journal article" date="2023" name="Nat. Commun.">
        <title>Diploid and tetraploid genomes of Acorus and the evolution of monocots.</title>
        <authorList>
            <person name="Ma L."/>
            <person name="Liu K.W."/>
            <person name="Li Z."/>
            <person name="Hsiao Y.Y."/>
            <person name="Qi Y."/>
            <person name="Fu T."/>
            <person name="Tang G.D."/>
            <person name="Zhang D."/>
            <person name="Sun W.H."/>
            <person name="Liu D.K."/>
            <person name="Li Y."/>
            <person name="Chen G.Z."/>
            <person name="Liu X.D."/>
            <person name="Liao X.Y."/>
            <person name="Jiang Y.T."/>
            <person name="Yu X."/>
            <person name="Hao Y."/>
            <person name="Huang J."/>
            <person name="Zhao X.W."/>
            <person name="Ke S."/>
            <person name="Chen Y.Y."/>
            <person name="Wu W.L."/>
            <person name="Hsu J.L."/>
            <person name="Lin Y.F."/>
            <person name="Huang M.D."/>
            <person name="Li C.Y."/>
            <person name="Huang L."/>
            <person name="Wang Z.W."/>
            <person name="Zhao X."/>
            <person name="Zhong W.Y."/>
            <person name="Peng D.H."/>
            <person name="Ahmad S."/>
            <person name="Lan S."/>
            <person name="Zhang J.S."/>
            <person name="Tsai W.C."/>
            <person name="Van de Peer Y."/>
            <person name="Liu Z.J."/>
        </authorList>
    </citation>
    <scope>NUCLEOTIDE SEQUENCE</scope>
    <source>
        <strain evidence="2">CP</strain>
    </source>
</reference>
<accession>A0AAV9BYC1</accession>
<dbReference type="GO" id="GO:0003830">
    <property type="term" value="F:beta-1,4-mannosylglycoprotein 4-beta-N-acetylglucosaminyltransferase activity"/>
    <property type="evidence" value="ECO:0007669"/>
    <property type="project" value="InterPro"/>
</dbReference>
<feature type="transmembrane region" description="Helical" evidence="1">
    <location>
        <begin position="21"/>
        <end position="41"/>
    </location>
</feature>
<reference evidence="2" key="2">
    <citation type="submission" date="2023-06" db="EMBL/GenBank/DDBJ databases">
        <authorList>
            <person name="Ma L."/>
            <person name="Liu K.-W."/>
            <person name="Li Z."/>
            <person name="Hsiao Y.-Y."/>
            <person name="Qi Y."/>
            <person name="Fu T."/>
            <person name="Tang G."/>
            <person name="Zhang D."/>
            <person name="Sun W.-H."/>
            <person name="Liu D.-K."/>
            <person name="Li Y."/>
            <person name="Chen G.-Z."/>
            <person name="Liu X.-D."/>
            <person name="Liao X.-Y."/>
            <person name="Jiang Y.-T."/>
            <person name="Yu X."/>
            <person name="Hao Y."/>
            <person name="Huang J."/>
            <person name="Zhao X.-W."/>
            <person name="Ke S."/>
            <person name="Chen Y.-Y."/>
            <person name="Wu W.-L."/>
            <person name="Hsu J.-L."/>
            <person name="Lin Y.-F."/>
            <person name="Huang M.-D."/>
            <person name="Li C.-Y."/>
            <person name="Huang L."/>
            <person name="Wang Z.-W."/>
            <person name="Zhao X."/>
            <person name="Zhong W.-Y."/>
            <person name="Peng D.-H."/>
            <person name="Ahmad S."/>
            <person name="Lan S."/>
            <person name="Zhang J.-S."/>
            <person name="Tsai W.-C."/>
            <person name="Van De Peer Y."/>
            <person name="Liu Z.-J."/>
        </authorList>
    </citation>
    <scope>NUCLEOTIDE SEQUENCE</scope>
    <source>
        <strain evidence="2">CP</strain>
        <tissue evidence="2">Leaves</tissue>
    </source>
</reference>
<dbReference type="EMBL" id="JAUJYO010000022">
    <property type="protein sequence ID" value="KAK1281923.1"/>
    <property type="molecule type" value="Genomic_DNA"/>
</dbReference>
<comment type="caution">
    <text evidence="2">The sequence shown here is derived from an EMBL/GenBank/DDBJ whole genome shotgun (WGS) entry which is preliminary data.</text>
</comment>
<evidence type="ECO:0000313" key="2">
    <source>
        <dbReference type="EMBL" id="KAK1281923.1"/>
    </source>
</evidence>
<dbReference type="Proteomes" id="UP001180020">
    <property type="component" value="Unassembled WGS sequence"/>
</dbReference>
<keyword evidence="1" id="KW-0812">Transmembrane</keyword>
<organism evidence="2 3">
    <name type="scientific">Acorus calamus</name>
    <name type="common">Sweet flag</name>
    <dbReference type="NCBI Taxonomy" id="4465"/>
    <lineage>
        <taxon>Eukaryota</taxon>
        <taxon>Viridiplantae</taxon>
        <taxon>Streptophyta</taxon>
        <taxon>Embryophyta</taxon>
        <taxon>Tracheophyta</taxon>
        <taxon>Spermatophyta</taxon>
        <taxon>Magnoliopsida</taxon>
        <taxon>Liliopsida</taxon>
        <taxon>Acoraceae</taxon>
        <taxon>Acorus</taxon>
    </lineage>
</organism>
<protein>
    <submittedName>
        <fullName evidence="2">Uncharacterized protein</fullName>
    </submittedName>
</protein>
<dbReference type="Pfam" id="PF04724">
    <property type="entry name" value="Glyco_transf_17"/>
    <property type="match status" value="2"/>
</dbReference>
<dbReference type="AlphaFoldDB" id="A0AAV9BYC1"/>
<evidence type="ECO:0000256" key="1">
    <source>
        <dbReference type="SAM" id="Phobius"/>
    </source>
</evidence>
<dbReference type="GO" id="GO:0006044">
    <property type="term" value="P:N-acetylglucosamine metabolic process"/>
    <property type="evidence" value="ECO:0007669"/>
    <property type="project" value="TreeGrafter"/>
</dbReference>